<dbReference type="EMBL" id="PJNB01000001">
    <property type="protein sequence ID" value="PKW18903.1"/>
    <property type="molecule type" value="Genomic_DNA"/>
</dbReference>
<dbReference type="RefSeq" id="WP_010310540.1">
    <property type="nucleotide sequence ID" value="NZ_CP061007.1"/>
</dbReference>
<dbReference type="Proteomes" id="UP000233786">
    <property type="component" value="Unassembled WGS sequence"/>
</dbReference>
<name>A0A2N3Y7R4_SACSN</name>
<keyword evidence="2" id="KW-1185">Reference proteome</keyword>
<organism evidence="1 2">
    <name type="scientific">Saccharopolyspora spinosa</name>
    <dbReference type="NCBI Taxonomy" id="60894"/>
    <lineage>
        <taxon>Bacteria</taxon>
        <taxon>Bacillati</taxon>
        <taxon>Actinomycetota</taxon>
        <taxon>Actinomycetes</taxon>
        <taxon>Pseudonocardiales</taxon>
        <taxon>Pseudonocardiaceae</taxon>
        <taxon>Saccharopolyspora</taxon>
    </lineage>
</organism>
<evidence type="ECO:0000313" key="2">
    <source>
        <dbReference type="Proteomes" id="UP000233786"/>
    </source>
</evidence>
<comment type="caution">
    <text evidence="1">The sequence shown here is derived from an EMBL/GenBank/DDBJ whole genome shotgun (WGS) entry which is preliminary data.</text>
</comment>
<gene>
    <name evidence="1" type="ORF">A8926_7041</name>
</gene>
<reference evidence="1" key="1">
    <citation type="submission" date="2017-12" db="EMBL/GenBank/DDBJ databases">
        <title>Sequencing the genomes of 1000 Actinobacteria strains.</title>
        <authorList>
            <person name="Klenk H.-P."/>
        </authorList>
    </citation>
    <scope>NUCLEOTIDE SEQUENCE [LARGE SCALE GENOMIC DNA]</scope>
    <source>
        <strain evidence="1">DSM 44228</strain>
    </source>
</reference>
<dbReference type="AlphaFoldDB" id="A0A2N3Y7R4"/>
<proteinExistence type="predicted"/>
<evidence type="ECO:0000313" key="1">
    <source>
        <dbReference type="EMBL" id="PKW18903.1"/>
    </source>
</evidence>
<sequence>MTESLRWWPGVSRRLLHQIPDQARYITLGGSVAWVATCGSVCWPPPGGIVPRGYGRCGECESSGG</sequence>
<accession>A0A2N3Y7R4</accession>
<protein>
    <submittedName>
        <fullName evidence="1">Uncharacterized protein</fullName>
    </submittedName>
</protein>